<sequence length="264" mass="29440">MQERVQKLLSRWGIASRRQAEELIGAGRVRLNGAIAHRGQKADPAHDVVEVDGKRVLQAARPPHLYLLLHKPAGVVSTCADPQHRATVLDLLPPKFRYNQGLHLVGRLDIESTGALILTNDGELTHYLTHPRHYVSKTYEVWVEGSPSEATLQHWRAGVWLDDRLTLPANVKVMRRLEAETQLQIVIREGRNRQIRRVAEQLGHPVRRLHRSAIGAIHLQQGSTLLALGHYRPLTPSEISSLKSLLNSHSDPVSCDIVSAGEGV</sequence>
<dbReference type="Gene3D" id="3.30.70.1560">
    <property type="entry name" value="Alpha-L RNA-binding motif"/>
    <property type="match status" value="1"/>
</dbReference>
<dbReference type="PROSITE" id="PS50889">
    <property type="entry name" value="S4"/>
    <property type="match status" value="1"/>
</dbReference>
<feature type="domain" description="RNA-binding S4" evidence="5">
    <location>
        <begin position="3"/>
        <end position="62"/>
    </location>
</feature>
<evidence type="ECO:0000256" key="3">
    <source>
        <dbReference type="PROSITE-ProRule" id="PRU00182"/>
    </source>
</evidence>
<dbReference type="Gene3D" id="3.10.290.10">
    <property type="entry name" value="RNA-binding S4 domain"/>
    <property type="match status" value="1"/>
</dbReference>
<dbReference type="InterPro" id="IPR020103">
    <property type="entry name" value="PsdUridine_synth_cat_dom_sf"/>
</dbReference>
<dbReference type="InterPro" id="IPR018496">
    <property type="entry name" value="PsdUridine_synth_RsuA/RluB_CS"/>
</dbReference>
<dbReference type="GO" id="GO:0000455">
    <property type="term" value="P:enzyme-directed rRNA pseudouridine synthesis"/>
    <property type="evidence" value="ECO:0007669"/>
    <property type="project" value="UniProtKB-ARBA"/>
</dbReference>
<dbReference type="SUPFAM" id="SSF55120">
    <property type="entry name" value="Pseudouridine synthase"/>
    <property type="match status" value="1"/>
</dbReference>
<dbReference type="AlphaFoldDB" id="A0A8J7Z404"/>
<dbReference type="SMART" id="SM00363">
    <property type="entry name" value="S4"/>
    <property type="match status" value="1"/>
</dbReference>
<dbReference type="RefSeq" id="WP_162424420.1">
    <property type="nucleotide sequence ID" value="NZ_WVIE01000021.1"/>
</dbReference>
<dbReference type="InterPro" id="IPR006145">
    <property type="entry name" value="PsdUridine_synth_RsuA/RluA"/>
</dbReference>
<dbReference type="InterPro" id="IPR042092">
    <property type="entry name" value="PsdUridine_s_RsuA/RluB/E/F_cat"/>
</dbReference>
<dbReference type="FunFam" id="3.10.290.10:FF:000003">
    <property type="entry name" value="Pseudouridine synthase"/>
    <property type="match status" value="1"/>
</dbReference>
<dbReference type="EMBL" id="WVIE01000021">
    <property type="protein sequence ID" value="NDJ18895.1"/>
    <property type="molecule type" value="Genomic_DNA"/>
</dbReference>
<dbReference type="Gene3D" id="3.30.70.580">
    <property type="entry name" value="Pseudouridine synthase I, catalytic domain, N-terminal subdomain"/>
    <property type="match status" value="1"/>
</dbReference>
<dbReference type="Pfam" id="PF01479">
    <property type="entry name" value="S4"/>
    <property type="match status" value="1"/>
</dbReference>
<dbReference type="InterPro" id="IPR000748">
    <property type="entry name" value="PsdUridine_synth_RsuA/RluB/E/F"/>
</dbReference>
<dbReference type="InterPro" id="IPR050343">
    <property type="entry name" value="RsuA_PseudoU_synthase"/>
</dbReference>
<dbReference type="PANTHER" id="PTHR47683:SF2">
    <property type="entry name" value="RNA-BINDING S4 DOMAIN-CONTAINING PROTEIN"/>
    <property type="match status" value="1"/>
</dbReference>
<dbReference type="SUPFAM" id="SSF55174">
    <property type="entry name" value="Alpha-L RNA-binding motif"/>
    <property type="match status" value="1"/>
</dbReference>
<organism evidence="6 7">
    <name type="scientific">Myxacorys almedinensis A</name>
    <dbReference type="NCBI Taxonomy" id="2690445"/>
    <lineage>
        <taxon>Bacteria</taxon>
        <taxon>Bacillati</taxon>
        <taxon>Cyanobacteriota</taxon>
        <taxon>Cyanophyceae</taxon>
        <taxon>Leptolyngbyales</taxon>
        <taxon>Leptolyngbyaceae</taxon>
        <taxon>Myxacorys</taxon>
        <taxon>Myxacorys almedinensis</taxon>
    </lineage>
</organism>
<dbReference type="NCBIfam" id="TIGR00093">
    <property type="entry name" value="pseudouridine synthase"/>
    <property type="match status" value="1"/>
</dbReference>
<dbReference type="CDD" id="cd02870">
    <property type="entry name" value="PseudoU_synth_RsuA_like"/>
    <property type="match status" value="1"/>
</dbReference>
<evidence type="ECO:0000256" key="1">
    <source>
        <dbReference type="ARBA" id="ARBA00008348"/>
    </source>
</evidence>
<dbReference type="PROSITE" id="PS01149">
    <property type="entry name" value="PSI_RSU"/>
    <property type="match status" value="1"/>
</dbReference>
<gene>
    <name evidence="6" type="ORF">GS601_16650</name>
</gene>
<dbReference type="PANTHER" id="PTHR47683">
    <property type="entry name" value="PSEUDOURIDINE SYNTHASE FAMILY PROTEIN-RELATED"/>
    <property type="match status" value="1"/>
</dbReference>
<evidence type="ECO:0000256" key="4">
    <source>
        <dbReference type="RuleBase" id="RU003887"/>
    </source>
</evidence>
<evidence type="ECO:0000313" key="6">
    <source>
        <dbReference type="EMBL" id="NDJ18895.1"/>
    </source>
</evidence>
<dbReference type="GO" id="GO:0120159">
    <property type="term" value="F:rRNA pseudouridine synthase activity"/>
    <property type="evidence" value="ECO:0007669"/>
    <property type="project" value="UniProtKB-ARBA"/>
</dbReference>
<dbReference type="Pfam" id="PF00849">
    <property type="entry name" value="PseudoU_synth_2"/>
    <property type="match status" value="1"/>
</dbReference>
<comment type="similarity">
    <text evidence="1 4">Belongs to the pseudouridine synthase RsuA family.</text>
</comment>
<evidence type="ECO:0000259" key="5">
    <source>
        <dbReference type="SMART" id="SM00363"/>
    </source>
</evidence>
<keyword evidence="7" id="KW-1185">Reference proteome</keyword>
<reference evidence="6" key="1">
    <citation type="submission" date="2019-12" db="EMBL/GenBank/DDBJ databases">
        <title>High-Quality draft genome sequences of three cyanobacteria isolated from the limestone walls of the Old Cathedral of Coimbra.</title>
        <authorList>
            <person name="Tiago I."/>
            <person name="Soares F."/>
            <person name="Portugal A."/>
        </authorList>
    </citation>
    <scope>NUCLEOTIDE SEQUENCE</scope>
    <source>
        <strain evidence="6">A</strain>
    </source>
</reference>
<name>A0A8J7Z404_9CYAN</name>
<protein>
    <recommendedName>
        <fullName evidence="4">Pseudouridine synthase</fullName>
        <ecNumber evidence="4">5.4.99.-</ecNumber>
    </recommendedName>
</protein>
<comment type="caution">
    <text evidence="6">The sequence shown here is derived from an EMBL/GenBank/DDBJ whole genome shotgun (WGS) entry which is preliminary data.</text>
</comment>
<dbReference type="EC" id="5.4.99.-" evidence="4"/>
<keyword evidence="2 4" id="KW-0413">Isomerase</keyword>
<dbReference type="InterPro" id="IPR036986">
    <property type="entry name" value="S4_RNA-bd_sf"/>
</dbReference>
<dbReference type="GO" id="GO:0003723">
    <property type="term" value="F:RNA binding"/>
    <property type="evidence" value="ECO:0007669"/>
    <property type="project" value="UniProtKB-KW"/>
</dbReference>
<evidence type="ECO:0000313" key="7">
    <source>
        <dbReference type="Proteomes" id="UP000646053"/>
    </source>
</evidence>
<dbReference type="InterPro" id="IPR002942">
    <property type="entry name" value="S4_RNA-bd"/>
</dbReference>
<accession>A0A8J7Z404</accession>
<dbReference type="Proteomes" id="UP000646053">
    <property type="component" value="Unassembled WGS sequence"/>
</dbReference>
<dbReference type="CDD" id="cd00165">
    <property type="entry name" value="S4"/>
    <property type="match status" value="1"/>
</dbReference>
<dbReference type="InterPro" id="IPR020094">
    <property type="entry name" value="TruA/RsuA/RluB/E/F_N"/>
</dbReference>
<evidence type="ECO:0000256" key="2">
    <source>
        <dbReference type="ARBA" id="ARBA00023235"/>
    </source>
</evidence>
<proteinExistence type="inferred from homology"/>
<keyword evidence="3" id="KW-0694">RNA-binding</keyword>